<evidence type="ECO:0000256" key="1">
    <source>
        <dbReference type="SAM" id="MobiDB-lite"/>
    </source>
</evidence>
<reference evidence="3" key="1">
    <citation type="submission" date="2018-10" db="EMBL/GenBank/DDBJ databases">
        <authorList>
            <person name="Peiro R."/>
            <person name="Begona"/>
            <person name="Cbmso G."/>
            <person name="Lopez M."/>
            <person name="Gonzalez S."/>
            <person name="Sacristan E."/>
            <person name="Castillo E."/>
        </authorList>
    </citation>
    <scope>NUCLEOTIDE SEQUENCE [LARGE SCALE GENOMIC DNA]</scope>
</reference>
<dbReference type="EMBL" id="UWOC01000193">
    <property type="protein sequence ID" value="VCU11267.1"/>
    <property type="molecule type" value="Genomic_DNA"/>
</dbReference>
<feature type="compositionally biased region" description="Low complexity" evidence="1">
    <location>
        <begin position="174"/>
        <end position="184"/>
    </location>
</feature>
<evidence type="ECO:0000313" key="2">
    <source>
        <dbReference type="EMBL" id="VCU11267.1"/>
    </source>
</evidence>
<proteinExistence type="predicted"/>
<organism evidence="2 3">
    <name type="scientific">Rhodoplanes serenus</name>
    <dbReference type="NCBI Taxonomy" id="200615"/>
    <lineage>
        <taxon>Bacteria</taxon>
        <taxon>Pseudomonadati</taxon>
        <taxon>Pseudomonadota</taxon>
        <taxon>Alphaproteobacteria</taxon>
        <taxon>Hyphomicrobiales</taxon>
        <taxon>Nitrobacteraceae</taxon>
        <taxon>Rhodoplanes</taxon>
    </lineage>
</organism>
<feature type="region of interest" description="Disordered" evidence="1">
    <location>
        <begin position="165"/>
        <end position="216"/>
    </location>
</feature>
<gene>
    <name evidence="2" type="ORF">RHODGE_RHODGE_04478</name>
</gene>
<accession>A0A447D146</accession>
<name>A0A447D146_9BRAD</name>
<evidence type="ECO:0000313" key="3">
    <source>
        <dbReference type="Proteomes" id="UP000289200"/>
    </source>
</evidence>
<comment type="caution">
    <text evidence="2">The sequence shown here is derived from an EMBL/GenBank/DDBJ whole genome shotgun (WGS) entry which is preliminary data.</text>
</comment>
<keyword evidence="3" id="KW-1185">Reference proteome</keyword>
<dbReference type="AlphaFoldDB" id="A0A447D146"/>
<protein>
    <submittedName>
        <fullName evidence="2">Uncharacterized protein</fullName>
    </submittedName>
</protein>
<dbReference type="Proteomes" id="UP000289200">
    <property type="component" value="Unassembled WGS sequence"/>
</dbReference>
<sequence length="216" mass="21959">MCECRGRPGGTGSDMRLRHLCLRSAVLAGSLLAGSLLAGSVLAGALLAGAGPAAAGQLKPDEARRFVAGKLFAYTCFEGTQGLGRIYPDGSVIGTLQPKGRPPRFVALPAGTIRVSSSAICASVKGLVFQPCFDVDQTSPHSFRGSISGLGFAYCDFVRQNPRTRLTGGGNGGSSETTGSSGATPPRPRSLGLRPTTISAPAGTPPVQSAVARTGE</sequence>